<feature type="compositionally biased region" description="Polar residues" evidence="1">
    <location>
        <begin position="256"/>
        <end position="274"/>
    </location>
</feature>
<organism evidence="2 3">
    <name type="scientific">Pinctada imbricata</name>
    <name type="common">Atlantic pearl-oyster</name>
    <name type="synonym">Pinctada martensii</name>
    <dbReference type="NCBI Taxonomy" id="66713"/>
    <lineage>
        <taxon>Eukaryota</taxon>
        <taxon>Metazoa</taxon>
        <taxon>Spiralia</taxon>
        <taxon>Lophotrochozoa</taxon>
        <taxon>Mollusca</taxon>
        <taxon>Bivalvia</taxon>
        <taxon>Autobranchia</taxon>
        <taxon>Pteriomorphia</taxon>
        <taxon>Pterioida</taxon>
        <taxon>Pterioidea</taxon>
        <taxon>Pteriidae</taxon>
        <taxon>Pinctada</taxon>
    </lineage>
</organism>
<feature type="region of interest" description="Disordered" evidence="1">
    <location>
        <begin position="249"/>
        <end position="274"/>
    </location>
</feature>
<evidence type="ECO:0000256" key="1">
    <source>
        <dbReference type="SAM" id="MobiDB-lite"/>
    </source>
</evidence>
<gene>
    <name evidence="2" type="ORF">FSP39_018458</name>
</gene>
<evidence type="ECO:0000313" key="2">
    <source>
        <dbReference type="EMBL" id="KAK3108910.1"/>
    </source>
</evidence>
<dbReference type="Proteomes" id="UP001186944">
    <property type="component" value="Unassembled WGS sequence"/>
</dbReference>
<proteinExistence type="predicted"/>
<name>A0AA89C6Z0_PINIB</name>
<dbReference type="AlphaFoldDB" id="A0AA89C6Z0"/>
<comment type="caution">
    <text evidence="2">The sequence shown here is derived from an EMBL/GenBank/DDBJ whole genome shotgun (WGS) entry which is preliminary data.</text>
</comment>
<evidence type="ECO:0000313" key="3">
    <source>
        <dbReference type="Proteomes" id="UP001186944"/>
    </source>
</evidence>
<dbReference type="EMBL" id="VSWD01000001">
    <property type="protein sequence ID" value="KAK3108910.1"/>
    <property type="molecule type" value="Genomic_DNA"/>
</dbReference>
<protein>
    <submittedName>
        <fullName evidence="2">Uncharacterized protein</fullName>
    </submittedName>
</protein>
<sequence length="519" mass="59245">MRTLEEKYQRLHMKITRSTSSMKQMYNSAIGRAVIDQRLARSHVLKTIRDHTVKDTIQSANNRISKPLNEVLEKNTEEETEIGLIQEKNIELDEEENPVEGKVSPEVQDEEIRSNIESEKRHDDLDCNSDVDVCSEREVHSENGVIDSNNNYGSGTERLDDKLSITKTGMNDIKTCSRQGLNITSDNNMNTRFSQKAGLKSNKKNVNIIENIEQLKNNRNKRSKEETKANVISSDQSRPFITQLARHMNHSETARAKTSNSKRSTVTQKTSKSCPVNMEQIHAHPKHSGAKSVPTLRARTAGNRTKHPVKLFSRMSQEAQHALSETMKERSIPKTPEPEIIGIDRQKTKIVWENERPSIEEKLKPLKSSSKKSKGAPLDEDVYDSCEVEDIIQDDAYSDTDVSIPSSRRRPISTKTNRTRLPFIPSESPSEYYTLGQLKHLNYRLPGIGRYNIATLREKTFEITPPGYDIRYNDIAVFEEGEMLELPSTDIREKAVQKCTEWLSRYTPRYNVNSVKDAS</sequence>
<reference evidence="2" key="1">
    <citation type="submission" date="2019-08" db="EMBL/GenBank/DDBJ databases">
        <title>The improved chromosome-level genome for the pearl oyster Pinctada fucata martensii using PacBio sequencing and Hi-C.</title>
        <authorList>
            <person name="Zheng Z."/>
        </authorList>
    </citation>
    <scope>NUCLEOTIDE SEQUENCE</scope>
    <source>
        <strain evidence="2">ZZ-2019</strain>
        <tissue evidence="2">Adductor muscle</tissue>
    </source>
</reference>
<accession>A0AA89C6Z0</accession>
<keyword evidence="3" id="KW-1185">Reference proteome</keyword>